<dbReference type="GeneID" id="81364962"/>
<keyword evidence="4" id="KW-1185">Reference proteome</keyword>
<gene>
    <name evidence="3" type="ORF">N7509_001345</name>
</gene>
<dbReference type="AlphaFoldDB" id="A0A9W9WCJ0"/>
<feature type="chain" id="PRO_5040750389" evidence="2">
    <location>
        <begin position="20"/>
        <end position="140"/>
    </location>
</feature>
<comment type="caution">
    <text evidence="3">The sequence shown here is derived from an EMBL/GenBank/DDBJ whole genome shotgun (WGS) entry which is preliminary data.</text>
</comment>
<feature type="region of interest" description="Disordered" evidence="1">
    <location>
        <begin position="87"/>
        <end position="112"/>
    </location>
</feature>
<evidence type="ECO:0000313" key="3">
    <source>
        <dbReference type="EMBL" id="KAJ5414718.1"/>
    </source>
</evidence>
<protein>
    <submittedName>
        <fullName evidence="3">Uncharacterized protein</fullName>
    </submittedName>
</protein>
<dbReference type="EMBL" id="JAPZBU010000003">
    <property type="protein sequence ID" value="KAJ5414718.1"/>
    <property type="molecule type" value="Genomic_DNA"/>
</dbReference>
<reference evidence="3" key="1">
    <citation type="submission" date="2022-12" db="EMBL/GenBank/DDBJ databases">
        <authorList>
            <person name="Petersen C."/>
        </authorList>
    </citation>
    <scope>NUCLEOTIDE SEQUENCE</scope>
    <source>
        <strain evidence="3">IBT 29677</strain>
    </source>
</reference>
<sequence length="140" mass="15101">MRFLPILAVSSSLFLLGFSLPAPQPTDNPSCETLISQIKPLQNEVAESLAAIVKVLTPQERSLDNPAATTEYITNARDAVANLGQNFVSSEGEESRRAAGSEYRKRQQESDCGGHAELKGLVENLQDSVKSIEDLVAGRS</sequence>
<evidence type="ECO:0000256" key="2">
    <source>
        <dbReference type="SAM" id="SignalP"/>
    </source>
</evidence>
<dbReference type="RefSeq" id="XP_056494564.1">
    <property type="nucleotide sequence ID" value="XM_056625982.1"/>
</dbReference>
<accession>A0A9W9WCJ0</accession>
<reference evidence="3" key="2">
    <citation type="journal article" date="2023" name="IMA Fungus">
        <title>Comparative genomic study of the Penicillium genus elucidates a diverse pangenome and 15 lateral gene transfer events.</title>
        <authorList>
            <person name="Petersen C."/>
            <person name="Sorensen T."/>
            <person name="Nielsen M.R."/>
            <person name="Sondergaard T.E."/>
            <person name="Sorensen J.L."/>
            <person name="Fitzpatrick D.A."/>
            <person name="Frisvad J.C."/>
            <person name="Nielsen K.L."/>
        </authorList>
    </citation>
    <scope>NUCLEOTIDE SEQUENCE</scope>
    <source>
        <strain evidence="3">IBT 29677</strain>
    </source>
</reference>
<dbReference type="Proteomes" id="UP001147747">
    <property type="component" value="Unassembled WGS sequence"/>
</dbReference>
<feature type="signal peptide" evidence="2">
    <location>
        <begin position="1"/>
        <end position="19"/>
    </location>
</feature>
<feature type="compositionally biased region" description="Basic and acidic residues" evidence="1">
    <location>
        <begin position="93"/>
        <end position="112"/>
    </location>
</feature>
<keyword evidence="2" id="KW-0732">Signal</keyword>
<proteinExistence type="predicted"/>
<evidence type="ECO:0000313" key="4">
    <source>
        <dbReference type="Proteomes" id="UP001147747"/>
    </source>
</evidence>
<organism evidence="3 4">
    <name type="scientific">Penicillium cosmopolitanum</name>
    <dbReference type="NCBI Taxonomy" id="1131564"/>
    <lineage>
        <taxon>Eukaryota</taxon>
        <taxon>Fungi</taxon>
        <taxon>Dikarya</taxon>
        <taxon>Ascomycota</taxon>
        <taxon>Pezizomycotina</taxon>
        <taxon>Eurotiomycetes</taxon>
        <taxon>Eurotiomycetidae</taxon>
        <taxon>Eurotiales</taxon>
        <taxon>Aspergillaceae</taxon>
        <taxon>Penicillium</taxon>
    </lineage>
</organism>
<evidence type="ECO:0000256" key="1">
    <source>
        <dbReference type="SAM" id="MobiDB-lite"/>
    </source>
</evidence>
<name>A0A9W9WCJ0_9EURO</name>